<reference evidence="3" key="1">
    <citation type="submission" date="2025-08" db="UniProtKB">
        <authorList>
            <consortium name="RefSeq"/>
        </authorList>
    </citation>
    <scope>IDENTIFICATION</scope>
    <source>
        <strain evidence="3">11010-0011.00</strain>
        <tissue evidence="3">Whole body</tissue>
    </source>
</reference>
<evidence type="ECO:0000313" key="3">
    <source>
        <dbReference type="RefSeq" id="XP_030386013.1"/>
    </source>
</evidence>
<evidence type="ECO:0000313" key="2">
    <source>
        <dbReference type="Proteomes" id="UP000504634"/>
    </source>
</evidence>
<gene>
    <name evidence="3" type="primary">LOC115632878</name>
</gene>
<dbReference type="GeneID" id="115632878"/>
<dbReference type="OrthoDB" id="7860571at2759"/>
<feature type="region of interest" description="Disordered" evidence="1">
    <location>
        <begin position="229"/>
        <end position="248"/>
    </location>
</feature>
<dbReference type="Proteomes" id="UP000504634">
    <property type="component" value="Unplaced"/>
</dbReference>
<feature type="compositionally biased region" description="Basic and acidic residues" evidence="1">
    <location>
        <begin position="75"/>
        <end position="84"/>
    </location>
</feature>
<sequence length="248" mass="28457">MDTIRGKISSALRYTKTLFVREKPLTDENGVPLAEPKSVEVEQLINQQPRNTDKDGDHKPKQVTIPQDIPGEKPGPTEKTKPEDNATDNGQRTPTNAEVLDRLEKQMPLPASTAIPESVLEQKERFPNIFEERPPAMNYELQFVDFMNRNGPQGFAQKLHTMLPFLGVSFIAWPTFWLYRGYSWQQYRSIERIEAYIHRTFQHAKFMQVAIITAGLLLATMKKPTPNLTVHEVSAKSEPPEDPEDRRF</sequence>
<proteinExistence type="predicted"/>
<organism evidence="2 3">
    <name type="scientific">Drosophila lebanonensis</name>
    <name type="common">Fruit fly</name>
    <name type="synonym">Scaptodrosophila lebanonensis</name>
    <dbReference type="NCBI Taxonomy" id="7225"/>
    <lineage>
        <taxon>Eukaryota</taxon>
        <taxon>Metazoa</taxon>
        <taxon>Ecdysozoa</taxon>
        <taxon>Arthropoda</taxon>
        <taxon>Hexapoda</taxon>
        <taxon>Insecta</taxon>
        <taxon>Pterygota</taxon>
        <taxon>Neoptera</taxon>
        <taxon>Endopterygota</taxon>
        <taxon>Diptera</taxon>
        <taxon>Brachycera</taxon>
        <taxon>Muscomorpha</taxon>
        <taxon>Ephydroidea</taxon>
        <taxon>Drosophilidae</taxon>
        <taxon>Scaptodrosophila</taxon>
    </lineage>
</organism>
<protein>
    <submittedName>
        <fullName evidence="3">Uncharacterized protein LOC115632878 isoform X1</fullName>
    </submittedName>
</protein>
<name>A0A6J2UF25_DROLE</name>
<feature type="region of interest" description="Disordered" evidence="1">
    <location>
        <begin position="28"/>
        <end position="94"/>
    </location>
</feature>
<evidence type="ECO:0000256" key="1">
    <source>
        <dbReference type="SAM" id="MobiDB-lite"/>
    </source>
</evidence>
<dbReference type="RefSeq" id="XP_030386013.1">
    <property type="nucleotide sequence ID" value="XM_030530153.1"/>
</dbReference>
<feature type="compositionally biased region" description="Basic and acidic residues" evidence="1">
    <location>
        <begin position="51"/>
        <end position="60"/>
    </location>
</feature>
<keyword evidence="2" id="KW-1185">Reference proteome</keyword>
<dbReference type="AlphaFoldDB" id="A0A6J2UF25"/>
<accession>A0A6J2UF25</accession>
<feature type="compositionally biased region" description="Basic and acidic residues" evidence="1">
    <location>
        <begin position="233"/>
        <end position="248"/>
    </location>
</feature>